<name>A0A9N9GJD4_9GLOM</name>
<evidence type="ECO:0000259" key="1">
    <source>
        <dbReference type="PROSITE" id="PS50053"/>
    </source>
</evidence>
<protein>
    <submittedName>
        <fullName evidence="2">6516_t:CDS:1</fullName>
    </submittedName>
</protein>
<dbReference type="Proteomes" id="UP000789570">
    <property type="component" value="Unassembled WGS sequence"/>
</dbReference>
<feature type="domain" description="Ubiquitin-like" evidence="1">
    <location>
        <begin position="50"/>
        <end position="90"/>
    </location>
</feature>
<dbReference type="OrthoDB" id="428577at2759"/>
<sequence>MSNPLLAAALSAITNQNRIRSKISSSVSLVNGRVPYAGVRLNGLGKGEQLFVNIRTLTGKTIILEVTFTMTIDQLKSLIQDKEGISPDQQ</sequence>
<dbReference type="EMBL" id="CAJVPQ010002718">
    <property type="protein sequence ID" value="CAG8606280.1"/>
    <property type="molecule type" value="Genomic_DNA"/>
</dbReference>
<dbReference type="PRINTS" id="PR00348">
    <property type="entry name" value="UBIQUITIN"/>
</dbReference>
<organism evidence="2 3">
    <name type="scientific">Funneliformis caledonium</name>
    <dbReference type="NCBI Taxonomy" id="1117310"/>
    <lineage>
        <taxon>Eukaryota</taxon>
        <taxon>Fungi</taxon>
        <taxon>Fungi incertae sedis</taxon>
        <taxon>Mucoromycota</taxon>
        <taxon>Glomeromycotina</taxon>
        <taxon>Glomeromycetes</taxon>
        <taxon>Glomerales</taxon>
        <taxon>Glomeraceae</taxon>
        <taxon>Funneliformis</taxon>
    </lineage>
</organism>
<dbReference type="InterPro" id="IPR000626">
    <property type="entry name" value="Ubiquitin-like_dom"/>
</dbReference>
<accession>A0A9N9GJD4</accession>
<keyword evidence="3" id="KW-1185">Reference proteome</keyword>
<gene>
    <name evidence="2" type="ORF">FCALED_LOCUS8838</name>
</gene>
<dbReference type="AlphaFoldDB" id="A0A9N9GJD4"/>
<evidence type="ECO:0000313" key="3">
    <source>
        <dbReference type="Proteomes" id="UP000789570"/>
    </source>
</evidence>
<proteinExistence type="predicted"/>
<evidence type="ECO:0000313" key="2">
    <source>
        <dbReference type="EMBL" id="CAG8606280.1"/>
    </source>
</evidence>
<dbReference type="Gene3D" id="3.10.20.90">
    <property type="entry name" value="Phosphatidylinositol 3-kinase Catalytic Subunit, Chain A, domain 1"/>
    <property type="match status" value="1"/>
</dbReference>
<dbReference type="InterPro" id="IPR029071">
    <property type="entry name" value="Ubiquitin-like_domsf"/>
</dbReference>
<dbReference type="Pfam" id="PF00240">
    <property type="entry name" value="ubiquitin"/>
    <property type="match status" value="1"/>
</dbReference>
<dbReference type="SUPFAM" id="SSF54236">
    <property type="entry name" value="Ubiquitin-like"/>
    <property type="match status" value="1"/>
</dbReference>
<dbReference type="PROSITE" id="PS50053">
    <property type="entry name" value="UBIQUITIN_2"/>
    <property type="match status" value="1"/>
</dbReference>
<comment type="caution">
    <text evidence="2">The sequence shown here is derived from an EMBL/GenBank/DDBJ whole genome shotgun (WGS) entry which is preliminary data.</text>
</comment>
<dbReference type="InterPro" id="IPR019956">
    <property type="entry name" value="Ubiquitin_dom"/>
</dbReference>
<reference evidence="2" key="1">
    <citation type="submission" date="2021-06" db="EMBL/GenBank/DDBJ databases">
        <authorList>
            <person name="Kallberg Y."/>
            <person name="Tangrot J."/>
            <person name="Rosling A."/>
        </authorList>
    </citation>
    <scope>NUCLEOTIDE SEQUENCE</scope>
    <source>
        <strain evidence="2">UK204</strain>
    </source>
</reference>